<evidence type="ECO:0000313" key="9">
    <source>
        <dbReference type="EMBL" id="MCO1336027.1"/>
    </source>
</evidence>
<dbReference type="Gene3D" id="1.20.1720.10">
    <property type="entry name" value="Multidrug resistance protein D"/>
    <property type="match status" value="1"/>
</dbReference>
<dbReference type="Pfam" id="PF07690">
    <property type="entry name" value="MFS_1"/>
    <property type="match status" value="1"/>
</dbReference>
<feature type="transmembrane region" description="Helical" evidence="7">
    <location>
        <begin position="432"/>
        <end position="451"/>
    </location>
</feature>
<evidence type="ECO:0000256" key="2">
    <source>
        <dbReference type="ARBA" id="ARBA00022448"/>
    </source>
</evidence>
<evidence type="ECO:0000256" key="6">
    <source>
        <dbReference type="ARBA" id="ARBA00023136"/>
    </source>
</evidence>
<dbReference type="EMBL" id="JALBWM010000099">
    <property type="protein sequence ID" value="MCO1336027.1"/>
    <property type="molecule type" value="Genomic_DNA"/>
</dbReference>
<dbReference type="AlphaFoldDB" id="A0A9X2J5X5"/>
<keyword evidence="2" id="KW-0813">Transport</keyword>
<name>A0A9X2J5X5_9GAMM</name>
<evidence type="ECO:0000259" key="8">
    <source>
        <dbReference type="PROSITE" id="PS50850"/>
    </source>
</evidence>
<dbReference type="PROSITE" id="PS50850">
    <property type="entry name" value="MFS"/>
    <property type="match status" value="1"/>
</dbReference>
<feature type="domain" description="Major facilitator superfamily (MFS) profile" evidence="8">
    <location>
        <begin position="14"/>
        <end position="455"/>
    </location>
</feature>
<evidence type="ECO:0000256" key="1">
    <source>
        <dbReference type="ARBA" id="ARBA00004651"/>
    </source>
</evidence>
<reference evidence="9" key="1">
    <citation type="journal article" date="2022" name="Arch. Microbiol.">
        <title>Microbulbifer okhotskensis sp. nov., isolated from a deep bottom sediment of the Okhotsk Sea.</title>
        <authorList>
            <person name="Romanenko L."/>
            <person name="Kurilenko V."/>
            <person name="Otstavnykh N."/>
            <person name="Velansky P."/>
            <person name="Isaeva M."/>
            <person name="Mikhailov V."/>
        </authorList>
    </citation>
    <scope>NUCLEOTIDE SEQUENCE</scope>
    <source>
        <strain evidence="9">OS29</strain>
    </source>
</reference>
<feature type="transmembrane region" description="Helical" evidence="7">
    <location>
        <begin position="225"/>
        <end position="249"/>
    </location>
</feature>
<dbReference type="PANTHER" id="PTHR42718:SF46">
    <property type="entry name" value="BLR6921 PROTEIN"/>
    <property type="match status" value="1"/>
</dbReference>
<feature type="transmembrane region" description="Helical" evidence="7">
    <location>
        <begin position="398"/>
        <end position="420"/>
    </location>
</feature>
<dbReference type="CDD" id="cd17321">
    <property type="entry name" value="MFS_MMR_MDR_like"/>
    <property type="match status" value="1"/>
</dbReference>
<dbReference type="InterPro" id="IPR020846">
    <property type="entry name" value="MFS_dom"/>
</dbReference>
<evidence type="ECO:0000256" key="7">
    <source>
        <dbReference type="SAM" id="Phobius"/>
    </source>
</evidence>
<feature type="transmembrane region" description="Helical" evidence="7">
    <location>
        <begin position="166"/>
        <end position="188"/>
    </location>
</feature>
<dbReference type="GO" id="GO:0005886">
    <property type="term" value="C:plasma membrane"/>
    <property type="evidence" value="ECO:0007669"/>
    <property type="project" value="UniProtKB-SubCell"/>
</dbReference>
<keyword evidence="10" id="KW-1185">Reference proteome</keyword>
<feature type="transmembrane region" description="Helical" evidence="7">
    <location>
        <begin position="137"/>
        <end position="160"/>
    </location>
</feature>
<feature type="transmembrane region" description="Helical" evidence="7">
    <location>
        <begin position="79"/>
        <end position="97"/>
    </location>
</feature>
<comment type="subcellular location">
    <subcellularLocation>
        <location evidence="1">Cell membrane</location>
        <topology evidence="1">Multi-pass membrane protein</topology>
    </subcellularLocation>
</comment>
<feature type="transmembrane region" description="Helical" evidence="7">
    <location>
        <begin position="52"/>
        <end position="72"/>
    </location>
</feature>
<keyword evidence="3" id="KW-1003">Cell membrane</keyword>
<dbReference type="PANTHER" id="PTHR42718">
    <property type="entry name" value="MAJOR FACILITATOR SUPERFAMILY MULTIDRUG TRANSPORTER MFSC"/>
    <property type="match status" value="1"/>
</dbReference>
<dbReference type="GO" id="GO:0022857">
    <property type="term" value="F:transmembrane transporter activity"/>
    <property type="evidence" value="ECO:0007669"/>
    <property type="project" value="InterPro"/>
</dbReference>
<accession>A0A9X2J5X5</accession>
<dbReference type="SUPFAM" id="SSF103473">
    <property type="entry name" value="MFS general substrate transporter"/>
    <property type="match status" value="1"/>
</dbReference>
<feature type="transmembrane region" description="Helical" evidence="7">
    <location>
        <begin position="301"/>
        <end position="322"/>
    </location>
</feature>
<feature type="transmembrane region" description="Helical" evidence="7">
    <location>
        <begin position="12"/>
        <end position="32"/>
    </location>
</feature>
<dbReference type="InterPro" id="IPR011701">
    <property type="entry name" value="MFS"/>
</dbReference>
<evidence type="ECO:0000256" key="4">
    <source>
        <dbReference type="ARBA" id="ARBA00022692"/>
    </source>
</evidence>
<organism evidence="9 10">
    <name type="scientific">Microbulbifer okhotskensis</name>
    <dbReference type="NCBI Taxonomy" id="2926617"/>
    <lineage>
        <taxon>Bacteria</taxon>
        <taxon>Pseudomonadati</taxon>
        <taxon>Pseudomonadota</taxon>
        <taxon>Gammaproteobacteria</taxon>
        <taxon>Cellvibrionales</taxon>
        <taxon>Microbulbiferaceae</taxon>
        <taxon>Microbulbifer</taxon>
    </lineage>
</organism>
<feature type="transmembrane region" description="Helical" evidence="7">
    <location>
        <begin position="334"/>
        <end position="353"/>
    </location>
</feature>
<comment type="caution">
    <text evidence="9">The sequence shown here is derived from an EMBL/GenBank/DDBJ whole genome shotgun (WGS) entry which is preliminary data.</text>
</comment>
<dbReference type="Proteomes" id="UP001139028">
    <property type="component" value="Unassembled WGS sequence"/>
</dbReference>
<dbReference type="InterPro" id="IPR036259">
    <property type="entry name" value="MFS_trans_sf"/>
</dbReference>
<keyword evidence="6 7" id="KW-0472">Membrane</keyword>
<feature type="transmembrane region" description="Helical" evidence="7">
    <location>
        <begin position="200"/>
        <end position="219"/>
    </location>
</feature>
<evidence type="ECO:0000256" key="3">
    <source>
        <dbReference type="ARBA" id="ARBA00022475"/>
    </source>
</evidence>
<protein>
    <submittedName>
        <fullName evidence="9">MFS transporter</fullName>
    </submittedName>
</protein>
<gene>
    <name evidence="9" type="ORF">MO867_16980</name>
</gene>
<keyword evidence="4 7" id="KW-0812">Transmembrane</keyword>
<dbReference type="PRINTS" id="PR01036">
    <property type="entry name" value="TCRTETB"/>
</dbReference>
<feature type="transmembrane region" description="Helical" evidence="7">
    <location>
        <begin position="269"/>
        <end position="295"/>
    </location>
</feature>
<keyword evidence="5 7" id="KW-1133">Transmembrane helix</keyword>
<sequence>MAYQSSIPVRQYWGLFVLFLSIFLIASDFTAFSPALPAIAKDFSVRISTVHWVVNAYALSYGVLIVTSGRLADIYGRSGVFLTGIIIFAIASLLGGFSSEVWVLFVSRALMGLGGALAWSAMLGMAYNILPQDRAGLVGGLVLAALGLATACGPVIGGLLVDLYSWRWILFINVPIAISVLIFYWTKYPTEKIRKKKEQIDYLGVLSLSLSLFLLLLAMDLGFSAGFSVWIVATLLIVSTCMAVIFITIEVKMSEDALIPMSLVKNRRFITSGLSVFFVAIAFFAILVYIPLIFIDVYGYSALHAGIALLPAMISSGVFAFVSGALYGRLGPKVLLCVGALAMSLGLFMLSVYVGQVDYLVFVPGMLLVGVGLGIFSPAAVTAAITAADSSNSSLSGAVIYMFRFLGGALGLGINSAILASAPDIGGGVGRALFVDGYIVLVGFFISLIYFRDEK</sequence>
<proteinExistence type="predicted"/>
<dbReference type="Gene3D" id="1.20.1250.20">
    <property type="entry name" value="MFS general substrate transporter like domains"/>
    <property type="match status" value="1"/>
</dbReference>
<feature type="transmembrane region" description="Helical" evidence="7">
    <location>
        <begin position="359"/>
        <end position="386"/>
    </location>
</feature>
<dbReference type="RefSeq" id="WP_252471327.1">
    <property type="nucleotide sequence ID" value="NZ_JALBWM010000099.1"/>
</dbReference>
<feature type="transmembrane region" description="Helical" evidence="7">
    <location>
        <begin position="109"/>
        <end position="130"/>
    </location>
</feature>
<evidence type="ECO:0000256" key="5">
    <source>
        <dbReference type="ARBA" id="ARBA00022989"/>
    </source>
</evidence>
<evidence type="ECO:0000313" key="10">
    <source>
        <dbReference type="Proteomes" id="UP001139028"/>
    </source>
</evidence>